<keyword evidence="5 6" id="KW-0413">Isomerase</keyword>
<accession>A0ABT7BD89</accession>
<feature type="domain" description="PpiC" evidence="7">
    <location>
        <begin position="125"/>
        <end position="215"/>
    </location>
</feature>
<keyword evidence="9" id="KW-1185">Reference proteome</keyword>
<dbReference type="PANTHER" id="PTHR47245">
    <property type="entry name" value="PEPTIDYLPROLYL ISOMERASE"/>
    <property type="match status" value="1"/>
</dbReference>
<keyword evidence="4 6" id="KW-0697">Rotamase</keyword>
<dbReference type="InterPro" id="IPR050245">
    <property type="entry name" value="PrsA_foldase"/>
</dbReference>
<comment type="caution">
    <text evidence="8">The sequence shown here is derived from an EMBL/GenBank/DDBJ whole genome shotgun (WGS) entry which is preliminary data.</text>
</comment>
<evidence type="ECO:0000256" key="4">
    <source>
        <dbReference type="ARBA" id="ARBA00023110"/>
    </source>
</evidence>
<organism evidence="8 9">
    <name type="scientific">Roseofilum capinflatum BLCC-M114</name>
    <dbReference type="NCBI Taxonomy" id="3022440"/>
    <lineage>
        <taxon>Bacteria</taxon>
        <taxon>Bacillati</taxon>
        <taxon>Cyanobacteriota</taxon>
        <taxon>Cyanophyceae</taxon>
        <taxon>Desertifilales</taxon>
        <taxon>Desertifilaceae</taxon>
        <taxon>Roseofilum</taxon>
        <taxon>Roseofilum capinflatum</taxon>
    </lineage>
</organism>
<dbReference type="InterPro" id="IPR046357">
    <property type="entry name" value="PPIase_dom_sf"/>
</dbReference>
<dbReference type="Pfam" id="PF00639">
    <property type="entry name" value="Rotamase"/>
    <property type="match status" value="1"/>
</dbReference>
<evidence type="ECO:0000256" key="5">
    <source>
        <dbReference type="ARBA" id="ARBA00023235"/>
    </source>
</evidence>
<evidence type="ECO:0000256" key="1">
    <source>
        <dbReference type="ARBA" id="ARBA00000971"/>
    </source>
</evidence>
<evidence type="ECO:0000256" key="2">
    <source>
        <dbReference type="ARBA" id="ARBA00013194"/>
    </source>
</evidence>
<evidence type="ECO:0000313" key="9">
    <source>
        <dbReference type="Proteomes" id="UP001235849"/>
    </source>
</evidence>
<dbReference type="EC" id="5.2.1.8" evidence="2"/>
<dbReference type="PROSITE" id="PS50198">
    <property type="entry name" value="PPIC_PPIASE_2"/>
    <property type="match status" value="1"/>
</dbReference>
<gene>
    <name evidence="8" type="ORF">PMG25_19425</name>
</gene>
<dbReference type="GO" id="GO:0016853">
    <property type="term" value="F:isomerase activity"/>
    <property type="evidence" value="ECO:0007669"/>
    <property type="project" value="UniProtKB-KW"/>
</dbReference>
<dbReference type="Gene3D" id="3.10.50.40">
    <property type="match status" value="1"/>
</dbReference>
<proteinExistence type="predicted"/>
<keyword evidence="3" id="KW-0732">Signal</keyword>
<evidence type="ECO:0000256" key="6">
    <source>
        <dbReference type="PROSITE-ProRule" id="PRU00278"/>
    </source>
</evidence>
<dbReference type="RefSeq" id="WP_283768546.1">
    <property type="nucleotide sequence ID" value="NZ_JAQOSO010000101.1"/>
</dbReference>
<evidence type="ECO:0000259" key="7">
    <source>
        <dbReference type="PROSITE" id="PS50198"/>
    </source>
</evidence>
<dbReference type="PANTHER" id="PTHR47245:SF1">
    <property type="entry name" value="FOLDASE PROTEIN PRSA"/>
    <property type="match status" value="1"/>
</dbReference>
<evidence type="ECO:0000256" key="3">
    <source>
        <dbReference type="ARBA" id="ARBA00022729"/>
    </source>
</evidence>
<comment type="catalytic activity">
    <reaction evidence="1">
        <text>[protein]-peptidylproline (omega=180) = [protein]-peptidylproline (omega=0)</text>
        <dbReference type="Rhea" id="RHEA:16237"/>
        <dbReference type="Rhea" id="RHEA-COMP:10747"/>
        <dbReference type="Rhea" id="RHEA-COMP:10748"/>
        <dbReference type="ChEBI" id="CHEBI:83833"/>
        <dbReference type="ChEBI" id="CHEBI:83834"/>
        <dbReference type="EC" id="5.2.1.8"/>
    </reaction>
</comment>
<dbReference type="SUPFAM" id="SSF54534">
    <property type="entry name" value="FKBP-like"/>
    <property type="match status" value="1"/>
</dbReference>
<protein>
    <recommendedName>
        <fullName evidence="2">peptidylprolyl isomerase</fullName>
        <ecNumber evidence="2">5.2.1.8</ecNumber>
    </recommendedName>
</protein>
<sequence length="255" mass="29340">MTVDNFITIDDTALSLEKSLGYLNDAGKLQPALVEIAKQYLLEQEIQAAGIGNPLTEQIEQFMIEFRVQQQLTTPEAFQQWLSEHGLNYATFKRQIQIRMKQDELKEHIVRDKVQEYFEQNQTNLDRIVFSRIVVETPEMAQSLYQQLQEPNVYFSQLAKQHSIVDDGKVGGAMTPMIRGQMPPEIREATLSAELGAILGPVQIEGRYCLLKVEEILPARLEGALKRDLQTHLFEEWIKEKLKAMQIKLNLEPKK</sequence>
<dbReference type="InterPro" id="IPR000297">
    <property type="entry name" value="PPIase_PpiC"/>
</dbReference>
<dbReference type="EMBL" id="JAQOSO010000101">
    <property type="protein sequence ID" value="MDJ1176258.1"/>
    <property type="molecule type" value="Genomic_DNA"/>
</dbReference>
<dbReference type="Gene3D" id="1.10.4030.10">
    <property type="entry name" value="Porin chaperone SurA, peptide-binding domain"/>
    <property type="match status" value="1"/>
</dbReference>
<dbReference type="Proteomes" id="UP001235849">
    <property type="component" value="Unassembled WGS sequence"/>
</dbReference>
<reference evidence="8 9" key="1">
    <citation type="submission" date="2023-01" db="EMBL/GenBank/DDBJ databases">
        <title>Novel diversity within Roseofilum (Cyanobacteria; Desertifilaceae) from marine benthic mats with descriptions of four novel species.</title>
        <authorList>
            <person name="Wang Y."/>
            <person name="Berthold D.E."/>
            <person name="Hu J."/>
            <person name="Lefler F.W."/>
            <person name="Laughinghouse H.D. IV."/>
        </authorList>
    </citation>
    <scope>NUCLEOTIDE SEQUENCE [LARGE SCALE GENOMIC DNA]</scope>
    <source>
        <strain evidence="8 9">BLCC-M114</strain>
    </source>
</reference>
<name>A0ABT7BD89_9CYAN</name>
<evidence type="ECO:0000313" key="8">
    <source>
        <dbReference type="EMBL" id="MDJ1176258.1"/>
    </source>
</evidence>